<dbReference type="AlphaFoldDB" id="A0AAF3J8I1"/>
<organism evidence="2 3">
    <name type="scientific">Mesorhabditis belari</name>
    <dbReference type="NCBI Taxonomy" id="2138241"/>
    <lineage>
        <taxon>Eukaryota</taxon>
        <taxon>Metazoa</taxon>
        <taxon>Ecdysozoa</taxon>
        <taxon>Nematoda</taxon>
        <taxon>Chromadorea</taxon>
        <taxon>Rhabditida</taxon>
        <taxon>Rhabditina</taxon>
        <taxon>Rhabditomorpha</taxon>
        <taxon>Rhabditoidea</taxon>
        <taxon>Rhabditidae</taxon>
        <taxon>Mesorhabditinae</taxon>
        <taxon>Mesorhabditis</taxon>
    </lineage>
</organism>
<dbReference type="WBParaSite" id="MBELARI_LOCUS315">
    <property type="protein sequence ID" value="MBELARI_LOCUS315"/>
    <property type="gene ID" value="MBELARI_LOCUS315"/>
</dbReference>
<evidence type="ECO:0000313" key="2">
    <source>
        <dbReference type="Proteomes" id="UP000887575"/>
    </source>
</evidence>
<evidence type="ECO:0000313" key="3">
    <source>
        <dbReference type="WBParaSite" id="MBELARI_LOCUS315"/>
    </source>
</evidence>
<dbReference type="GO" id="GO:0004523">
    <property type="term" value="F:RNA-DNA hybrid ribonuclease activity"/>
    <property type="evidence" value="ECO:0007669"/>
    <property type="project" value="InterPro"/>
</dbReference>
<accession>A0AAF3J8I1</accession>
<reference evidence="3" key="1">
    <citation type="submission" date="2024-02" db="UniProtKB">
        <authorList>
            <consortium name="WormBaseParasite"/>
        </authorList>
    </citation>
    <scope>IDENTIFICATION</scope>
</reference>
<proteinExistence type="predicted"/>
<dbReference type="PROSITE" id="PS50879">
    <property type="entry name" value="RNASE_H_1"/>
    <property type="match status" value="1"/>
</dbReference>
<feature type="domain" description="RNase H type-1" evidence="1">
    <location>
        <begin position="1"/>
        <end position="25"/>
    </location>
</feature>
<sequence length="344" mass="39964">MQWVPSHVGDAGNDHADALAHYEMTRTLHSKIETSTRPVDQKKKEQLNPTSSVNFLEALPDVLFYAVIEKLPARVIENTVRLLSRDCYRRVELRRARLPRVCFNWLDVYRNEFSYRFGTIISYEETIDPTNLMHHLEYLAKRVTFKRLVLWDVDWEVFANCKELFRCEELYCDIEETTLSPERFMDVFCRTRPTHQLTIFVNGDKQNVPVTSDFFTNKHAVGLQNVCFRNGRGKAMVDPLNDTILSNFRLLSFNERQIDEINLRAVGGKAELQNFLRNLLGLSGVKLIANAYNYHEIRLKRANGDVVQLDVNANVDDYAPGSIGIYMVRLVPGPEAGSYWRFFW</sequence>
<name>A0AAF3J8I1_9BILA</name>
<protein>
    <recommendedName>
        <fullName evidence="1">RNase H type-1 domain-containing protein</fullName>
    </recommendedName>
</protein>
<keyword evidence="2" id="KW-1185">Reference proteome</keyword>
<dbReference type="Proteomes" id="UP000887575">
    <property type="component" value="Unassembled WGS sequence"/>
</dbReference>
<dbReference type="InterPro" id="IPR002156">
    <property type="entry name" value="RNaseH_domain"/>
</dbReference>
<dbReference type="GO" id="GO:0003676">
    <property type="term" value="F:nucleic acid binding"/>
    <property type="evidence" value="ECO:0007669"/>
    <property type="project" value="InterPro"/>
</dbReference>
<evidence type="ECO:0000259" key="1">
    <source>
        <dbReference type="PROSITE" id="PS50879"/>
    </source>
</evidence>